<comment type="caution">
    <text evidence="2">The sequence shown here is derived from an EMBL/GenBank/DDBJ whole genome shotgun (WGS) entry which is preliminary data.</text>
</comment>
<sequence length="478" mass="51883">MTDETEAALGSVRSAAQVWVEAVINVLLADPSSFLIDDDVFTSWVRTDENTFAKRRATATWHPRLYDEAAALPEHDSLLQRARESAVINGQLGQLVGSPMGSARMEPERFAMALLPGPTQLDGYNFDVAWTAWVEVFTEDVVAQKTVIPLLGLDLEGATLNWDANTAVRPLTDNEVVAGLRVGVLRSAHYDSGVFTVLGSSIAGLVIEQSLPKVVGEWPADAMFQYARENESELASKVDLLRQSLALVGLGAVKLAGRYGFTEAPVLGRSVTYQAFTGPLRLGPSVPIRAAQVSQFEDTWVVLASAASDSHKSLALASRRLSFAHQRERDEDIILDLLIASEAFYLSGNSTELRFRLSLRAAYWNELPGWSRREVFDLFLKAYDVRSKVAHGGTAKANDMQVRGSVVSLHDFIEATDAVLTAALQKEVRRLHQASTPLQPVAWEDLIVGSTAAPTDLAVVEDGDTGSSGDSGTRESTA</sequence>
<keyword evidence="3" id="KW-1185">Reference proteome</keyword>
<evidence type="ECO:0008006" key="4">
    <source>
        <dbReference type="Google" id="ProtNLM"/>
    </source>
</evidence>
<organism evidence="2 3">
    <name type="scientific">Aquipuribacter hungaricus</name>
    <dbReference type="NCBI Taxonomy" id="545624"/>
    <lineage>
        <taxon>Bacteria</taxon>
        <taxon>Bacillati</taxon>
        <taxon>Actinomycetota</taxon>
        <taxon>Actinomycetes</taxon>
        <taxon>Micrococcales</taxon>
        <taxon>Intrasporangiaceae</taxon>
        <taxon>Aquipuribacter</taxon>
    </lineage>
</organism>
<accession>A0ABV7WDL0</accession>
<name>A0ABV7WDL0_9MICO</name>
<dbReference type="Proteomes" id="UP001595685">
    <property type="component" value="Unassembled WGS sequence"/>
</dbReference>
<protein>
    <recommendedName>
        <fullName evidence="4">Apea-like HEPN domain-containing protein</fullName>
    </recommendedName>
</protein>
<feature type="region of interest" description="Disordered" evidence="1">
    <location>
        <begin position="457"/>
        <end position="478"/>
    </location>
</feature>
<evidence type="ECO:0000313" key="2">
    <source>
        <dbReference type="EMBL" id="MFC3687082.1"/>
    </source>
</evidence>
<evidence type="ECO:0000313" key="3">
    <source>
        <dbReference type="Proteomes" id="UP001595685"/>
    </source>
</evidence>
<dbReference type="EMBL" id="JBHRWW010000001">
    <property type="protein sequence ID" value="MFC3687082.1"/>
    <property type="molecule type" value="Genomic_DNA"/>
</dbReference>
<proteinExistence type="predicted"/>
<gene>
    <name evidence="2" type="ORF">ACFOLH_01860</name>
</gene>
<reference evidence="3" key="1">
    <citation type="journal article" date="2019" name="Int. J. Syst. Evol. Microbiol.">
        <title>The Global Catalogue of Microorganisms (GCM) 10K type strain sequencing project: providing services to taxonomists for standard genome sequencing and annotation.</title>
        <authorList>
            <consortium name="The Broad Institute Genomics Platform"/>
            <consortium name="The Broad Institute Genome Sequencing Center for Infectious Disease"/>
            <person name="Wu L."/>
            <person name="Ma J."/>
        </authorList>
    </citation>
    <scope>NUCLEOTIDE SEQUENCE [LARGE SCALE GENOMIC DNA]</scope>
    <source>
        <strain evidence="3">NCAIM B.02333</strain>
    </source>
</reference>
<evidence type="ECO:0000256" key="1">
    <source>
        <dbReference type="SAM" id="MobiDB-lite"/>
    </source>
</evidence>
<dbReference type="RefSeq" id="WP_340289369.1">
    <property type="nucleotide sequence ID" value="NZ_JBBEOI010000007.1"/>
</dbReference>